<sequence>MRRGIIALIIIVSFAVGLAAGFGRGYYHYVVGPQKKAQEMAKKQQEELNKMVRHGEVVDVKPEQITVHVTKAQLEQGKTVTYRTNEYTSVQIGMGFVNKPNEKTDLTKWFRKGDQVDLLVKNGQAMALHRELRPGEQEPQTAEQLTSGSKETVQQTSPAPAPAQ</sequence>
<dbReference type="KEGG" id="tpz:Tph_c14660"/>
<evidence type="ECO:0000256" key="1">
    <source>
        <dbReference type="SAM" id="MobiDB-lite"/>
    </source>
</evidence>
<feature type="region of interest" description="Disordered" evidence="1">
    <location>
        <begin position="128"/>
        <end position="164"/>
    </location>
</feature>
<dbReference type="STRING" id="1089553.Tph_c14660"/>
<proteinExistence type="predicted"/>
<dbReference type="RefSeq" id="WP_015050555.1">
    <property type="nucleotide sequence ID" value="NC_018870.1"/>
</dbReference>
<accession>K4LI85</accession>
<dbReference type="EMBL" id="CP003732">
    <property type="protein sequence ID" value="AFV11675.1"/>
    <property type="molecule type" value="Genomic_DNA"/>
</dbReference>
<dbReference type="AlphaFoldDB" id="K4LI85"/>
<evidence type="ECO:0000313" key="3">
    <source>
        <dbReference type="Proteomes" id="UP000000467"/>
    </source>
</evidence>
<dbReference type="OrthoDB" id="1726069at2"/>
<dbReference type="Proteomes" id="UP000000467">
    <property type="component" value="Chromosome"/>
</dbReference>
<keyword evidence="3" id="KW-1185">Reference proteome</keyword>
<dbReference type="HOGENOM" id="CLU_1822285_0_0_9"/>
<dbReference type="eggNOG" id="ENOG5033IJE">
    <property type="taxonomic scope" value="Bacteria"/>
</dbReference>
<reference evidence="2 3" key="1">
    <citation type="journal article" date="2012" name="BMC Genomics">
        <title>Genome-guided analysis of physiological and morphological traits of the fermentative acetate oxidizer Thermacetogenium phaeum.</title>
        <authorList>
            <person name="Oehler D."/>
            <person name="Poehlein A."/>
            <person name="Leimbach A."/>
            <person name="Muller N."/>
            <person name="Daniel R."/>
            <person name="Gottschalk G."/>
            <person name="Schink B."/>
        </authorList>
    </citation>
    <scope>NUCLEOTIDE SEQUENCE [LARGE SCALE GENOMIC DNA]</scope>
    <source>
        <strain evidence="3">ATCC BAA-254 / DSM 26808 / PB</strain>
    </source>
</reference>
<gene>
    <name evidence="2" type="ordered locus">Tph_c14660</name>
</gene>
<feature type="compositionally biased region" description="Polar residues" evidence="1">
    <location>
        <begin position="138"/>
        <end position="158"/>
    </location>
</feature>
<name>K4LI85_THEPS</name>
<protein>
    <submittedName>
        <fullName evidence="2">Uncharacterized protein</fullName>
    </submittedName>
</protein>
<organism evidence="2 3">
    <name type="scientific">Thermacetogenium phaeum (strain ATCC BAA-254 / DSM 26808 / PB)</name>
    <dbReference type="NCBI Taxonomy" id="1089553"/>
    <lineage>
        <taxon>Bacteria</taxon>
        <taxon>Bacillati</taxon>
        <taxon>Bacillota</taxon>
        <taxon>Clostridia</taxon>
        <taxon>Thermoanaerobacterales</taxon>
        <taxon>Thermoanaerobacteraceae</taxon>
        <taxon>Thermacetogenium</taxon>
    </lineage>
</organism>
<evidence type="ECO:0000313" key="2">
    <source>
        <dbReference type="EMBL" id="AFV11675.1"/>
    </source>
</evidence>